<dbReference type="AlphaFoldDB" id="A0A154PI66"/>
<dbReference type="EMBL" id="KQ434924">
    <property type="protein sequence ID" value="KZC11551.1"/>
    <property type="molecule type" value="Genomic_DNA"/>
</dbReference>
<protein>
    <submittedName>
        <fullName evidence="1">Uncharacterized protein</fullName>
    </submittedName>
</protein>
<proteinExistence type="predicted"/>
<evidence type="ECO:0000313" key="2">
    <source>
        <dbReference type="Proteomes" id="UP000076502"/>
    </source>
</evidence>
<dbReference type="Proteomes" id="UP000076502">
    <property type="component" value="Unassembled WGS sequence"/>
</dbReference>
<sequence>MDKYQQLQGFDELLLLNVWNVNDTPFAFYQVVDLQKLSVNQTLENIRNKC</sequence>
<gene>
    <name evidence="1" type="ORF">WN55_02833</name>
</gene>
<organism evidence="1 2">
    <name type="scientific">Dufourea novaeangliae</name>
    <name type="common">Sweat bee</name>
    <dbReference type="NCBI Taxonomy" id="178035"/>
    <lineage>
        <taxon>Eukaryota</taxon>
        <taxon>Metazoa</taxon>
        <taxon>Ecdysozoa</taxon>
        <taxon>Arthropoda</taxon>
        <taxon>Hexapoda</taxon>
        <taxon>Insecta</taxon>
        <taxon>Pterygota</taxon>
        <taxon>Neoptera</taxon>
        <taxon>Endopterygota</taxon>
        <taxon>Hymenoptera</taxon>
        <taxon>Apocrita</taxon>
        <taxon>Aculeata</taxon>
        <taxon>Apoidea</taxon>
        <taxon>Anthophila</taxon>
        <taxon>Halictidae</taxon>
        <taxon>Rophitinae</taxon>
        <taxon>Dufourea</taxon>
    </lineage>
</organism>
<name>A0A154PI66_DUFNO</name>
<reference evidence="1 2" key="1">
    <citation type="submission" date="2015-07" db="EMBL/GenBank/DDBJ databases">
        <title>The genome of Dufourea novaeangliae.</title>
        <authorList>
            <person name="Pan H."/>
            <person name="Kapheim K."/>
        </authorList>
    </citation>
    <scope>NUCLEOTIDE SEQUENCE [LARGE SCALE GENOMIC DNA]</scope>
    <source>
        <strain evidence="1">0120121106</strain>
        <tissue evidence="1">Whole body</tissue>
    </source>
</reference>
<accession>A0A154PI66</accession>
<keyword evidence="2" id="KW-1185">Reference proteome</keyword>
<evidence type="ECO:0000313" key="1">
    <source>
        <dbReference type="EMBL" id="KZC11551.1"/>
    </source>
</evidence>